<evidence type="ECO:0000259" key="4">
    <source>
        <dbReference type="Pfam" id="PF00891"/>
    </source>
</evidence>
<reference evidence="6" key="1">
    <citation type="submission" date="2020-03" db="EMBL/GenBank/DDBJ databases">
        <title>A high-quality chromosome-level genome assembly of a woody plant with both climbing and erect habits, Rhamnella rubrinervis.</title>
        <authorList>
            <person name="Lu Z."/>
            <person name="Yang Y."/>
            <person name="Zhu X."/>
            <person name="Sun Y."/>
        </authorList>
    </citation>
    <scope>NUCLEOTIDE SEQUENCE</scope>
    <source>
        <strain evidence="6">BYM</strain>
        <tissue evidence="6">Leaf</tissue>
    </source>
</reference>
<dbReference type="InterPro" id="IPR029063">
    <property type="entry name" value="SAM-dependent_MTases_sf"/>
</dbReference>
<keyword evidence="2" id="KW-0808">Transferase</keyword>
<dbReference type="AlphaFoldDB" id="A0A8K0H1A7"/>
<evidence type="ECO:0000256" key="3">
    <source>
        <dbReference type="ARBA" id="ARBA00022691"/>
    </source>
</evidence>
<dbReference type="Gene3D" id="3.40.50.150">
    <property type="entry name" value="Vaccinia Virus protein VP39"/>
    <property type="match status" value="1"/>
</dbReference>
<organism evidence="6 7">
    <name type="scientific">Rhamnella rubrinervis</name>
    <dbReference type="NCBI Taxonomy" id="2594499"/>
    <lineage>
        <taxon>Eukaryota</taxon>
        <taxon>Viridiplantae</taxon>
        <taxon>Streptophyta</taxon>
        <taxon>Embryophyta</taxon>
        <taxon>Tracheophyta</taxon>
        <taxon>Spermatophyta</taxon>
        <taxon>Magnoliopsida</taxon>
        <taxon>eudicotyledons</taxon>
        <taxon>Gunneridae</taxon>
        <taxon>Pentapetalae</taxon>
        <taxon>rosids</taxon>
        <taxon>fabids</taxon>
        <taxon>Rosales</taxon>
        <taxon>Rhamnaceae</taxon>
        <taxon>rhamnoid group</taxon>
        <taxon>Rhamneae</taxon>
        <taxon>Rhamnella</taxon>
    </lineage>
</organism>
<evidence type="ECO:0000259" key="5">
    <source>
        <dbReference type="Pfam" id="PF08100"/>
    </source>
</evidence>
<dbReference type="InterPro" id="IPR012967">
    <property type="entry name" value="COMT_dimerisation"/>
</dbReference>
<name>A0A8K0H1A7_9ROSA</name>
<keyword evidence="7" id="KW-1185">Reference proteome</keyword>
<dbReference type="OrthoDB" id="1606438at2759"/>
<comment type="caution">
    <text evidence="6">The sequence shown here is derived from an EMBL/GenBank/DDBJ whole genome shotgun (WGS) entry which is preliminary data.</text>
</comment>
<dbReference type="GO" id="GO:0008171">
    <property type="term" value="F:O-methyltransferase activity"/>
    <property type="evidence" value="ECO:0007669"/>
    <property type="project" value="InterPro"/>
</dbReference>
<keyword evidence="3" id="KW-0949">S-adenosyl-L-methionine</keyword>
<keyword evidence="1" id="KW-0489">Methyltransferase</keyword>
<dbReference type="InterPro" id="IPR036390">
    <property type="entry name" value="WH_DNA-bd_sf"/>
</dbReference>
<dbReference type="GO" id="GO:0046983">
    <property type="term" value="F:protein dimerization activity"/>
    <property type="evidence" value="ECO:0007669"/>
    <property type="project" value="InterPro"/>
</dbReference>
<feature type="domain" description="O-methyltransferase dimerisation" evidence="5">
    <location>
        <begin position="18"/>
        <end position="105"/>
    </location>
</feature>
<dbReference type="GO" id="GO:0032259">
    <property type="term" value="P:methylation"/>
    <property type="evidence" value="ECO:0007669"/>
    <property type="project" value="UniProtKB-KW"/>
</dbReference>
<protein>
    <recommendedName>
        <fullName evidence="8">O-methyltransferase</fullName>
    </recommendedName>
</protein>
<dbReference type="Proteomes" id="UP000796880">
    <property type="component" value="Unassembled WGS sequence"/>
</dbReference>
<dbReference type="SUPFAM" id="SSF46785">
    <property type="entry name" value="Winged helix' DNA-binding domain"/>
    <property type="match status" value="1"/>
</dbReference>
<dbReference type="Gene3D" id="1.10.10.10">
    <property type="entry name" value="Winged helix-like DNA-binding domain superfamily/Winged helix DNA-binding domain"/>
    <property type="match status" value="1"/>
</dbReference>
<evidence type="ECO:0008006" key="8">
    <source>
        <dbReference type="Google" id="ProtNLM"/>
    </source>
</evidence>
<evidence type="ECO:0000313" key="7">
    <source>
        <dbReference type="Proteomes" id="UP000796880"/>
    </source>
</evidence>
<dbReference type="InterPro" id="IPR016461">
    <property type="entry name" value="COMT-like"/>
</dbReference>
<dbReference type="PIRSF" id="PIRSF005739">
    <property type="entry name" value="O-mtase"/>
    <property type="match status" value="1"/>
</dbReference>
<dbReference type="InterPro" id="IPR001077">
    <property type="entry name" value="COMT_C"/>
</dbReference>
<accession>A0A8K0H1A7</accession>
<dbReference type="PROSITE" id="PS51683">
    <property type="entry name" value="SAM_OMT_II"/>
    <property type="match status" value="1"/>
</dbReference>
<feature type="domain" description="O-methyltransferase C-terminal" evidence="4">
    <location>
        <begin position="128"/>
        <end position="332"/>
    </location>
</feature>
<evidence type="ECO:0000256" key="2">
    <source>
        <dbReference type="ARBA" id="ARBA00022679"/>
    </source>
</evidence>
<dbReference type="CDD" id="cd02440">
    <property type="entry name" value="AdoMet_MTases"/>
    <property type="match status" value="1"/>
</dbReference>
<dbReference type="SUPFAM" id="SSF53335">
    <property type="entry name" value="S-adenosyl-L-methionine-dependent methyltransferases"/>
    <property type="match status" value="1"/>
</dbReference>
<dbReference type="PANTHER" id="PTHR11746">
    <property type="entry name" value="O-METHYLTRANSFERASE"/>
    <property type="match status" value="1"/>
</dbReference>
<dbReference type="Pfam" id="PF08100">
    <property type="entry name" value="Dimerisation"/>
    <property type="match status" value="1"/>
</dbReference>
<evidence type="ECO:0000313" key="6">
    <source>
        <dbReference type="EMBL" id="KAF3443882.1"/>
    </source>
</evidence>
<dbReference type="InterPro" id="IPR036388">
    <property type="entry name" value="WH-like_DNA-bd_sf"/>
</dbReference>
<dbReference type="EMBL" id="VOIH02000006">
    <property type="protein sequence ID" value="KAF3443882.1"/>
    <property type="molecule type" value="Genomic_DNA"/>
</dbReference>
<dbReference type="Pfam" id="PF00891">
    <property type="entry name" value="Methyltransf_2"/>
    <property type="match status" value="1"/>
</dbReference>
<gene>
    <name evidence="6" type="ORF">FNV43_RR13572</name>
</gene>
<proteinExistence type="predicted"/>
<evidence type="ECO:0000256" key="1">
    <source>
        <dbReference type="ARBA" id="ARBA00022603"/>
    </source>
</evidence>
<sequence>MEAIQVDESVRAQARLLDLSSAFITPMALKCAVELRIADIINSHGGGPITLSQIASGITGSSCPNISHLERLMRLLVHKTIFTAHHPSDGGETLYGLTDISRWIVWDAKPSLAPFVLTRTNPLTLPTWHALSQCIRDGGIAFEKVNGCQLWDFASTNPEFNKLFNDGSSSTIEILMSRFLPAYKDGFSTIGTLVDVGGGTGRTLFEIVKSHPHIRGINFDLPHVIATAPNHERVTHIGGDMFQAIPTGDAILMKSMLCAYNDETNVQILKKCRKAIPENIGKLIIVDVVIEEENNNIFKESKIMLDLVMMTFFSGKQRTEAEWKKLLKEGGFPRYNIIKIPAVEWIIEAYPI</sequence>